<feature type="compositionally biased region" description="Acidic residues" evidence="12">
    <location>
        <begin position="135"/>
        <end position="187"/>
    </location>
</feature>
<keyword evidence="13" id="KW-1133">Transmembrane helix</keyword>
<dbReference type="AlphaFoldDB" id="A0A8J1URA3"/>
<evidence type="ECO:0000256" key="4">
    <source>
        <dbReference type="ARBA" id="ARBA00022490"/>
    </source>
</evidence>
<dbReference type="Gene3D" id="2.10.50.10">
    <property type="entry name" value="Tumor Necrosis Factor Receptor, subunit A, domain 2"/>
    <property type="match status" value="2"/>
</dbReference>
<comment type="caution">
    <text evidence="14">The sequence shown here is derived from an EMBL/GenBank/DDBJ whole genome shotgun (WGS) entry which is preliminary data.</text>
</comment>
<comment type="cofactor">
    <cofactor evidence="1 11">
        <name>Zn(2+)</name>
        <dbReference type="ChEBI" id="CHEBI:29105"/>
    </cofactor>
</comment>
<dbReference type="GO" id="GO:0005737">
    <property type="term" value="C:cytoplasm"/>
    <property type="evidence" value="ECO:0007669"/>
    <property type="project" value="UniProtKB-SubCell"/>
</dbReference>
<dbReference type="CDD" id="cd00185">
    <property type="entry name" value="TNFRSF"/>
    <property type="match status" value="1"/>
</dbReference>
<evidence type="ECO:0000256" key="7">
    <source>
        <dbReference type="ARBA" id="ARBA00023239"/>
    </source>
</evidence>
<keyword evidence="11" id="KW-0732">Signal</keyword>
<dbReference type="Pfam" id="PF00020">
    <property type="entry name" value="TNFR_c6"/>
    <property type="match status" value="2"/>
</dbReference>
<dbReference type="EC" id="4.2.1.1" evidence="11"/>
<comment type="subcellular location">
    <subcellularLocation>
        <location evidence="2">Cytoplasm</location>
    </subcellularLocation>
</comment>
<evidence type="ECO:0000256" key="12">
    <source>
        <dbReference type="SAM" id="MobiDB-lite"/>
    </source>
</evidence>
<dbReference type="PROSITE" id="PS00162">
    <property type="entry name" value="ALPHA_CA_1"/>
    <property type="match status" value="1"/>
</dbReference>
<dbReference type="Gene3D" id="3.10.200.10">
    <property type="entry name" value="Alpha carbonic anhydrase"/>
    <property type="match status" value="1"/>
</dbReference>
<dbReference type="GO" id="GO:0008270">
    <property type="term" value="F:zinc ion binding"/>
    <property type="evidence" value="ECO:0007669"/>
    <property type="project" value="UniProtKB-UniRule"/>
</dbReference>
<sequence length="655" mass="71940">MDYKNLICLIVAVGVCYGQDYYDYESKEAHLCSTCSPGYEVTSKCTESLDTVCSPCDFGYYQDSYIKEGPCFRCSECKEDEFSKKPCSSKSDTLCASCKDGGGHGNEDFLSKCKNEAKQIQGDDDKGGINGAVDLTEEDLITEVPLENEDEEIEEDWESDEEPNEEISDDINDDPGADTADTDDDNDVEVEVVDDNFNETATDTDTDNVIIVPVEEGSGYPEPESEIKFAEKPDDKNEDLLLEVHDDTTEPGVAAAEGGNDVETEETTDDGSGVLVVPIDGDEIEPFQGGPVVADEVEPMIAEAKDGGSGDDSGKVPVFALIITAVVCAIVFFAVGFLIKKYAVKRGLINGQAPGDTEAPSKSNNVYIEMEPKSSNHVADESAKPLLSKEPPKEPKDASDMDIVQGDVFQEDAGGGQNQSPVNIVTTEAVFEETLPTRPLDIVYVSERAKEIINTGHSFQIKVDPTPPNCYIEGGPLSSKYQLEQFHFHWGSKNECGSEHTVDGKEYAAELHLVHWNRDIYGDFSEAVEFEAGLCVIAVFLKVDRSHSGLQKLMDKLGDIHYKGDTQNLDEGFNPMCLLPSDTTKYWTYSGSLTTPPYNETVTWIVLKEPIDIGEEQIRQFRSLLTYGKDEGFMQNNYRAPQALSGRSIFSSFKS</sequence>
<keyword evidence="13" id="KW-0472">Membrane</keyword>
<evidence type="ECO:0000256" key="13">
    <source>
        <dbReference type="SAM" id="Phobius"/>
    </source>
</evidence>
<feature type="region of interest" description="Disordered" evidence="12">
    <location>
        <begin position="250"/>
        <end position="272"/>
    </location>
</feature>
<dbReference type="PROSITE" id="PS50050">
    <property type="entry name" value="TNFR_NGFR_2"/>
    <property type="match status" value="1"/>
</dbReference>
<name>A0A8J1URA3_OWEFU</name>
<dbReference type="PROSITE" id="PS51144">
    <property type="entry name" value="ALPHA_CA_2"/>
    <property type="match status" value="1"/>
</dbReference>
<dbReference type="GO" id="GO:0004089">
    <property type="term" value="F:carbonate dehydratase activity"/>
    <property type="evidence" value="ECO:0007669"/>
    <property type="project" value="UniProtKB-UniRule"/>
</dbReference>
<dbReference type="CDD" id="cd00326">
    <property type="entry name" value="alpha_CA"/>
    <property type="match status" value="1"/>
</dbReference>
<evidence type="ECO:0000256" key="2">
    <source>
        <dbReference type="ARBA" id="ARBA00004496"/>
    </source>
</evidence>
<evidence type="ECO:0000256" key="8">
    <source>
        <dbReference type="ARBA" id="ARBA00036058"/>
    </source>
</evidence>
<keyword evidence="6 11" id="KW-0862">Zinc</keyword>
<feature type="chain" id="PRO_5042621115" description="Carbonic anhydrase" evidence="11">
    <location>
        <begin position="19"/>
        <end position="655"/>
    </location>
</feature>
<dbReference type="InterPro" id="IPR023561">
    <property type="entry name" value="Carbonic_anhydrase_a-class"/>
</dbReference>
<feature type="region of interest" description="Disordered" evidence="12">
    <location>
        <begin position="374"/>
        <end position="400"/>
    </location>
</feature>
<dbReference type="PANTHER" id="PTHR18952:SF282">
    <property type="entry name" value="CARBONIC ANHYDRASE 1"/>
    <property type="match status" value="1"/>
</dbReference>
<dbReference type="SUPFAM" id="SSF51069">
    <property type="entry name" value="Carbonic anhydrase"/>
    <property type="match status" value="1"/>
</dbReference>
<dbReference type="SUPFAM" id="SSF57586">
    <property type="entry name" value="TNF receptor-like"/>
    <property type="match status" value="1"/>
</dbReference>
<feature type="signal peptide" evidence="11">
    <location>
        <begin position="1"/>
        <end position="18"/>
    </location>
</feature>
<dbReference type="InterPro" id="IPR018338">
    <property type="entry name" value="Carbonic_anhydrase_a-class_CS"/>
</dbReference>
<comment type="similarity">
    <text evidence="3 11">Belongs to the alpha-carbonic anhydrase family.</text>
</comment>
<evidence type="ECO:0000256" key="5">
    <source>
        <dbReference type="ARBA" id="ARBA00022723"/>
    </source>
</evidence>
<feature type="region of interest" description="Disordered" evidence="12">
    <location>
        <begin position="121"/>
        <end position="187"/>
    </location>
</feature>
<evidence type="ECO:0000256" key="9">
    <source>
        <dbReference type="ARBA" id="ARBA00045744"/>
    </source>
</evidence>
<accession>A0A8J1URA3</accession>
<evidence type="ECO:0000256" key="10">
    <source>
        <dbReference type="ARBA" id="ARBA00048348"/>
    </source>
</evidence>
<keyword evidence="5 11" id="KW-0479">Metal-binding</keyword>
<keyword evidence="7 11" id="KW-0456">Lyase</keyword>
<dbReference type="EMBL" id="CAIIXF020000003">
    <property type="protein sequence ID" value="CAH1780069.1"/>
    <property type="molecule type" value="Genomic_DNA"/>
</dbReference>
<gene>
    <name evidence="14" type="ORF">OFUS_LOCUS6813</name>
</gene>
<dbReference type="Proteomes" id="UP000749559">
    <property type="component" value="Unassembled WGS sequence"/>
</dbReference>
<reference evidence="14" key="1">
    <citation type="submission" date="2022-03" db="EMBL/GenBank/DDBJ databases">
        <authorList>
            <person name="Martin C."/>
        </authorList>
    </citation>
    <scope>NUCLEOTIDE SEQUENCE</scope>
</reference>
<comment type="catalytic activity">
    <reaction evidence="8">
        <text>urea = cyanamide + H2O</text>
        <dbReference type="Rhea" id="RHEA:23056"/>
        <dbReference type="ChEBI" id="CHEBI:15377"/>
        <dbReference type="ChEBI" id="CHEBI:16199"/>
        <dbReference type="ChEBI" id="CHEBI:16698"/>
        <dbReference type="EC" id="4.2.1.69"/>
    </reaction>
</comment>
<evidence type="ECO:0000256" key="1">
    <source>
        <dbReference type="ARBA" id="ARBA00001947"/>
    </source>
</evidence>
<feature type="compositionally biased region" description="Acidic residues" evidence="12">
    <location>
        <begin position="260"/>
        <end position="269"/>
    </location>
</feature>
<dbReference type="InterPro" id="IPR036398">
    <property type="entry name" value="CA_dom_sf"/>
</dbReference>
<feature type="transmembrane region" description="Helical" evidence="13">
    <location>
        <begin position="318"/>
        <end position="339"/>
    </location>
</feature>
<protein>
    <recommendedName>
        <fullName evidence="11">Carbonic anhydrase</fullName>
        <ecNumber evidence="11">4.2.1.1</ecNumber>
    </recommendedName>
</protein>
<evidence type="ECO:0000256" key="3">
    <source>
        <dbReference type="ARBA" id="ARBA00010718"/>
    </source>
</evidence>
<comment type="function">
    <text evidence="9">Catalyzes the reversible hydration of carbon dioxide. Can hydrate cyanamide to urea.</text>
</comment>
<keyword evidence="13" id="KW-0812">Transmembrane</keyword>
<feature type="compositionally biased region" description="Basic and acidic residues" evidence="12">
    <location>
        <begin position="374"/>
        <end position="383"/>
    </location>
</feature>
<dbReference type="Pfam" id="PF00194">
    <property type="entry name" value="Carb_anhydrase"/>
    <property type="match status" value="1"/>
</dbReference>
<organism evidence="14 15">
    <name type="scientific">Owenia fusiformis</name>
    <name type="common">Polychaete worm</name>
    <dbReference type="NCBI Taxonomy" id="6347"/>
    <lineage>
        <taxon>Eukaryota</taxon>
        <taxon>Metazoa</taxon>
        <taxon>Spiralia</taxon>
        <taxon>Lophotrochozoa</taxon>
        <taxon>Annelida</taxon>
        <taxon>Polychaeta</taxon>
        <taxon>Sedentaria</taxon>
        <taxon>Canalipalpata</taxon>
        <taxon>Sabellida</taxon>
        <taxon>Oweniida</taxon>
        <taxon>Oweniidae</taxon>
        <taxon>Owenia</taxon>
    </lineage>
</organism>
<keyword evidence="15" id="KW-1185">Reference proteome</keyword>
<dbReference type="GO" id="GO:0018820">
    <property type="term" value="F:cyanamide hydratase activity"/>
    <property type="evidence" value="ECO:0007669"/>
    <property type="project" value="UniProtKB-EC"/>
</dbReference>
<dbReference type="SMART" id="SM00208">
    <property type="entry name" value="TNFR"/>
    <property type="match status" value="2"/>
</dbReference>
<evidence type="ECO:0000256" key="11">
    <source>
        <dbReference type="RuleBase" id="RU367011"/>
    </source>
</evidence>
<feature type="compositionally biased region" description="Basic and acidic residues" evidence="12">
    <location>
        <begin position="390"/>
        <end position="399"/>
    </location>
</feature>
<dbReference type="SMART" id="SM01057">
    <property type="entry name" value="Carb_anhydrase"/>
    <property type="match status" value="1"/>
</dbReference>
<evidence type="ECO:0000313" key="14">
    <source>
        <dbReference type="EMBL" id="CAH1780069.1"/>
    </source>
</evidence>
<evidence type="ECO:0000256" key="6">
    <source>
        <dbReference type="ARBA" id="ARBA00022833"/>
    </source>
</evidence>
<keyword evidence="4" id="KW-0963">Cytoplasm</keyword>
<dbReference type="InterPro" id="IPR001368">
    <property type="entry name" value="TNFR/NGFR_Cys_rich_reg"/>
</dbReference>
<comment type="catalytic activity">
    <reaction evidence="10 11">
        <text>hydrogencarbonate + H(+) = CO2 + H2O</text>
        <dbReference type="Rhea" id="RHEA:10748"/>
        <dbReference type="ChEBI" id="CHEBI:15377"/>
        <dbReference type="ChEBI" id="CHEBI:15378"/>
        <dbReference type="ChEBI" id="CHEBI:16526"/>
        <dbReference type="ChEBI" id="CHEBI:17544"/>
        <dbReference type="EC" id="4.2.1.1"/>
    </reaction>
</comment>
<proteinExistence type="inferred from homology"/>
<comment type="function">
    <text evidence="11">Reversible hydration of carbon dioxide.</text>
</comment>
<evidence type="ECO:0000313" key="15">
    <source>
        <dbReference type="Proteomes" id="UP000749559"/>
    </source>
</evidence>
<dbReference type="InterPro" id="IPR001148">
    <property type="entry name" value="CA_dom"/>
</dbReference>
<dbReference type="OrthoDB" id="429145at2759"/>
<dbReference type="PANTHER" id="PTHR18952">
    <property type="entry name" value="CARBONIC ANHYDRASE"/>
    <property type="match status" value="1"/>
</dbReference>